<evidence type="ECO:0000259" key="2">
    <source>
        <dbReference type="Pfam" id="PF00561"/>
    </source>
</evidence>
<proteinExistence type="predicted"/>
<dbReference type="Pfam" id="PF00561">
    <property type="entry name" value="Abhydrolase_1"/>
    <property type="match status" value="1"/>
</dbReference>
<feature type="domain" description="AB hydrolase-1" evidence="2">
    <location>
        <begin position="31"/>
        <end position="264"/>
    </location>
</feature>
<dbReference type="InterPro" id="IPR000639">
    <property type="entry name" value="Epox_hydrolase-like"/>
</dbReference>
<evidence type="ECO:0000313" key="4">
    <source>
        <dbReference type="Proteomes" id="UP000610558"/>
    </source>
</evidence>
<sequence>MSADFPIRNSFTNRGLTLSYLDSAPGDTERPVVLFLHGFPDTAEMWQAQIQFMHDAGYRCLAPDTIGCGHSQIAPKLADYNARTIIEDSVALMDQLGITKADVVGHDWGAALAWLLTAWHPERVRRLVAMSVGHPSAYAKSGLEQKLAGWYIAFFTLGALAERLLLGSGRFSLRRVFGSHPEMDEVMSRVSQPGRLRAALRIYRASLVTALLKTHPRVTVPTLGIYSRGDVFLVESQMRNSEKWVDGPWRLEIVNGGHWIPLEQPDYVNAQLKEHFIDA</sequence>
<gene>
    <name evidence="3" type="ORF">IB286_07250</name>
</gene>
<name>A0A927C3I2_9GAMM</name>
<comment type="caution">
    <text evidence="3">The sequence shown here is derived from an EMBL/GenBank/DDBJ whole genome shotgun (WGS) entry which is preliminary data.</text>
</comment>
<dbReference type="SUPFAM" id="SSF53474">
    <property type="entry name" value="alpha/beta-Hydrolases"/>
    <property type="match status" value="1"/>
</dbReference>
<evidence type="ECO:0000256" key="1">
    <source>
        <dbReference type="ARBA" id="ARBA00022801"/>
    </source>
</evidence>
<dbReference type="AlphaFoldDB" id="A0A927C3I2"/>
<accession>A0A927C3I2</accession>
<dbReference type="Proteomes" id="UP000610558">
    <property type="component" value="Unassembled WGS sequence"/>
</dbReference>
<organism evidence="3 4">
    <name type="scientific">Spongiibacter pelagi</name>
    <dbReference type="NCBI Taxonomy" id="2760804"/>
    <lineage>
        <taxon>Bacteria</taxon>
        <taxon>Pseudomonadati</taxon>
        <taxon>Pseudomonadota</taxon>
        <taxon>Gammaproteobacteria</taxon>
        <taxon>Cellvibrionales</taxon>
        <taxon>Spongiibacteraceae</taxon>
        <taxon>Spongiibacter</taxon>
    </lineage>
</organism>
<dbReference type="GO" id="GO:0016787">
    <property type="term" value="F:hydrolase activity"/>
    <property type="evidence" value="ECO:0007669"/>
    <property type="project" value="UniProtKB-KW"/>
</dbReference>
<reference evidence="3" key="1">
    <citation type="submission" date="2020-09" db="EMBL/GenBank/DDBJ databases">
        <authorList>
            <person name="Yoon J.-W."/>
        </authorList>
    </citation>
    <scope>NUCLEOTIDE SEQUENCE</scope>
    <source>
        <strain evidence="3">KMU-158</strain>
    </source>
</reference>
<dbReference type="InterPro" id="IPR029058">
    <property type="entry name" value="AB_hydrolase_fold"/>
</dbReference>
<dbReference type="Gene3D" id="3.40.50.1820">
    <property type="entry name" value="alpha/beta hydrolase"/>
    <property type="match status" value="1"/>
</dbReference>
<dbReference type="RefSeq" id="WP_190764014.1">
    <property type="nucleotide sequence ID" value="NZ_JACXLD010000003.1"/>
</dbReference>
<dbReference type="PANTHER" id="PTHR43329">
    <property type="entry name" value="EPOXIDE HYDROLASE"/>
    <property type="match status" value="1"/>
</dbReference>
<dbReference type="PRINTS" id="PR00111">
    <property type="entry name" value="ABHYDROLASE"/>
</dbReference>
<dbReference type="PRINTS" id="PR00412">
    <property type="entry name" value="EPOXHYDRLASE"/>
</dbReference>
<protein>
    <submittedName>
        <fullName evidence="3">Alpha/beta hydrolase</fullName>
    </submittedName>
</protein>
<keyword evidence="4" id="KW-1185">Reference proteome</keyword>
<dbReference type="EMBL" id="JACXLD010000003">
    <property type="protein sequence ID" value="MBD2858805.1"/>
    <property type="molecule type" value="Genomic_DNA"/>
</dbReference>
<dbReference type="InterPro" id="IPR000073">
    <property type="entry name" value="AB_hydrolase_1"/>
</dbReference>
<keyword evidence="1 3" id="KW-0378">Hydrolase</keyword>
<evidence type="ECO:0000313" key="3">
    <source>
        <dbReference type="EMBL" id="MBD2858805.1"/>
    </source>
</evidence>